<gene>
    <name evidence="1" type="ORF">MYCIT1_LOCUS20148</name>
</gene>
<reference evidence="1" key="1">
    <citation type="submission" date="2023-11" db="EMBL/GenBank/DDBJ databases">
        <authorList>
            <person name="De Vega J J."/>
            <person name="De Vega J J."/>
        </authorList>
    </citation>
    <scope>NUCLEOTIDE SEQUENCE</scope>
</reference>
<evidence type="ECO:0000313" key="1">
    <source>
        <dbReference type="EMBL" id="CAK5273595.1"/>
    </source>
</evidence>
<dbReference type="Proteomes" id="UP001295794">
    <property type="component" value="Unassembled WGS sequence"/>
</dbReference>
<organism evidence="1 2">
    <name type="scientific">Mycena citricolor</name>
    <dbReference type="NCBI Taxonomy" id="2018698"/>
    <lineage>
        <taxon>Eukaryota</taxon>
        <taxon>Fungi</taxon>
        <taxon>Dikarya</taxon>
        <taxon>Basidiomycota</taxon>
        <taxon>Agaricomycotina</taxon>
        <taxon>Agaricomycetes</taxon>
        <taxon>Agaricomycetidae</taxon>
        <taxon>Agaricales</taxon>
        <taxon>Marasmiineae</taxon>
        <taxon>Mycenaceae</taxon>
        <taxon>Mycena</taxon>
    </lineage>
</organism>
<evidence type="ECO:0000313" key="2">
    <source>
        <dbReference type="Proteomes" id="UP001295794"/>
    </source>
</evidence>
<dbReference type="EMBL" id="CAVNYO010000397">
    <property type="protein sequence ID" value="CAK5273595.1"/>
    <property type="molecule type" value="Genomic_DNA"/>
</dbReference>
<keyword evidence="2" id="KW-1185">Reference proteome</keyword>
<sequence length="251" mass="26782">MVEARTPGLSSSKPRTHIVSHSLEWPRTRINGEIRAAAIGVVGHRCRPRRRAEREGRDAVLARHGQCDVAQSALAPAPSACVRGARRGGVRHALVAGSEPARGLGRCRTFAAGSGLDFSWIRRADDGWRAPSPVEALIANSPATNSHTLSGLLNISFVYWYPFVPCSHTNSKILSSVSSSYGIAFRKLRVRDALTGSACGAAGSSAKSAVSSSERMSSSDVISDPLMPPSNSNFSACAPKTAERTPCFWKR</sequence>
<proteinExistence type="predicted"/>
<comment type="caution">
    <text evidence="1">The sequence shown here is derived from an EMBL/GenBank/DDBJ whole genome shotgun (WGS) entry which is preliminary data.</text>
</comment>
<protein>
    <submittedName>
        <fullName evidence="1">Uncharacterized protein</fullName>
    </submittedName>
</protein>
<name>A0AAD2K1F5_9AGAR</name>
<accession>A0AAD2K1F5</accession>
<dbReference type="AlphaFoldDB" id="A0AAD2K1F5"/>